<dbReference type="InterPro" id="IPR022409">
    <property type="entry name" value="PKD/Chitinase_dom"/>
</dbReference>
<dbReference type="STRING" id="235985.SAMN05414137_10358"/>
<proteinExistence type="predicted"/>
<feature type="domain" description="PKD" evidence="2">
    <location>
        <begin position="486"/>
        <end position="569"/>
    </location>
</feature>
<dbReference type="PROSITE" id="PS50093">
    <property type="entry name" value="PKD"/>
    <property type="match status" value="2"/>
</dbReference>
<protein>
    <submittedName>
        <fullName evidence="3">PKD domain-containing protein</fullName>
    </submittedName>
</protein>
<dbReference type="InterPro" id="IPR000601">
    <property type="entry name" value="PKD_dom"/>
</dbReference>
<dbReference type="OrthoDB" id="226690at2"/>
<dbReference type="SUPFAM" id="SSF51126">
    <property type="entry name" value="Pectin lyase-like"/>
    <property type="match status" value="1"/>
</dbReference>
<dbReference type="InterPro" id="IPR011050">
    <property type="entry name" value="Pectin_lyase_fold/virulence"/>
</dbReference>
<evidence type="ECO:0000256" key="1">
    <source>
        <dbReference type="SAM" id="SignalP"/>
    </source>
</evidence>
<dbReference type="RefSeq" id="WP_042454269.1">
    <property type="nucleotide sequence ID" value="NZ_BBPN01000032.1"/>
</dbReference>
<dbReference type="Gene3D" id="2.115.10.10">
    <property type="entry name" value="Tachylectin 2"/>
    <property type="match status" value="1"/>
</dbReference>
<reference evidence="4" key="1">
    <citation type="submission" date="2016-10" db="EMBL/GenBank/DDBJ databases">
        <authorList>
            <person name="Varghese N."/>
        </authorList>
    </citation>
    <scope>NUCLEOTIDE SEQUENCE [LARGE SCALE GENOMIC DNA]</scope>
    <source>
        <strain evidence="4">DSM 45096 / BCRC 16803 / CGMCC 4.1857 / CIP 109030 / JCM 12277 / KCTC 19219 / NBRC 100920 / 33214</strain>
    </source>
</reference>
<feature type="chain" id="PRO_5010172811" evidence="1">
    <location>
        <begin position="28"/>
        <end position="823"/>
    </location>
</feature>
<keyword evidence="1" id="KW-0732">Signal</keyword>
<name>A0A1H7IYV6_STRJI</name>
<sequence length="823" mass="84430">MTFRSLAALTVLTVTAGTALVVVPAAAQTATTTTGTLYVSDTSGCTDSSTRTAGQSYCTVQAAADAAQPGQTVVLAPGNHPGAVTLTHSGQPGAPITITGANPNYSYDEGGVSGSAQPAFTLNNVHDIVLTSMGLTSSGTVVAVNGGSDIRLTHDNITDSATASAGDTSAVTFSQPGSDVQVLWSTLRSLYGTGLTIGQGTGGGVLASRNIVLAGGAHGIAVTDTLADLAGNTFVGACADEIQLAGNSANSLIENNILTHPVSAPPCPAGGDGAQISVSAGSTAGTIADYNLVNPASGVTPYLWGGATYGSPAGFDSGTGQGAHDLADDPQLGQGYTPLEGSPAIDSGDYQATGEAALDFYGHQTVDDPLTPNTGNFPGDLDRGAVEVQDPYAFTGVTVDHTSGTFPLTVTAAATVNNPWSDPISSYTWNFGDGTPTVTTTTPTYAHTYTTAAPAGGFTISVTVTSNAVTHTQTATGIQVTDPGPLAPNLLVADTGAAWSRSVHVNTTGSTDPLPITQRTLSFGDSTPVQDITATGTADHTYAAPGYYEITLTETDSDGRTKSISSSVEFGTPSIDRHDLFARDAAGNLWRYQTTGQASAPYQSRVLVSGGWNSYNLMTLPEGYDTSGYGDMYARDTNGVLWYFPGSPKASGPFQTRIRVGGGWNIYNTIAGADATNGLVARDTSGVLWLYPFTGHANAPLGARIRIGSGWNTYTSLVGIGLIGGDNAGDLLARDTTGALWLYQGTGNAKAPFSARVRVGGGWNIYNSIVGARDLNNDGYNDVVARDTTGVLWLYEGTNNPAAPFRTRTRIGGGWNTYNLVFS</sequence>
<dbReference type="AlphaFoldDB" id="A0A1H7IYV6"/>
<evidence type="ECO:0000259" key="2">
    <source>
        <dbReference type="PROSITE" id="PS50093"/>
    </source>
</evidence>
<dbReference type="InterPro" id="IPR035986">
    <property type="entry name" value="PKD_dom_sf"/>
</dbReference>
<evidence type="ECO:0000313" key="4">
    <source>
        <dbReference type="Proteomes" id="UP000183015"/>
    </source>
</evidence>
<dbReference type="Proteomes" id="UP000183015">
    <property type="component" value="Unassembled WGS sequence"/>
</dbReference>
<organism evidence="3 4">
    <name type="scientific">Streptacidiphilus jiangxiensis</name>
    <dbReference type="NCBI Taxonomy" id="235985"/>
    <lineage>
        <taxon>Bacteria</taxon>
        <taxon>Bacillati</taxon>
        <taxon>Actinomycetota</taxon>
        <taxon>Actinomycetes</taxon>
        <taxon>Kitasatosporales</taxon>
        <taxon>Streptomycetaceae</taxon>
        <taxon>Streptacidiphilus</taxon>
    </lineage>
</organism>
<dbReference type="InterPro" id="IPR028994">
    <property type="entry name" value="Integrin_alpha_N"/>
</dbReference>
<feature type="domain" description="PKD" evidence="2">
    <location>
        <begin position="422"/>
        <end position="453"/>
    </location>
</feature>
<dbReference type="eggNOG" id="COG5640">
    <property type="taxonomic scope" value="Bacteria"/>
</dbReference>
<keyword evidence="4" id="KW-1185">Reference proteome</keyword>
<dbReference type="Pfam" id="PF18911">
    <property type="entry name" value="PKD_4"/>
    <property type="match status" value="2"/>
</dbReference>
<evidence type="ECO:0000313" key="3">
    <source>
        <dbReference type="EMBL" id="SEK67152.1"/>
    </source>
</evidence>
<dbReference type="InterPro" id="IPR012334">
    <property type="entry name" value="Pectin_lyas_fold"/>
</dbReference>
<accession>A0A1H7IYV6</accession>
<dbReference type="SMART" id="SM00089">
    <property type="entry name" value="PKD"/>
    <property type="match status" value="2"/>
</dbReference>
<dbReference type="SUPFAM" id="SSF49299">
    <property type="entry name" value="PKD domain"/>
    <property type="match status" value="1"/>
</dbReference>
<dbReference type="GO" id="GO:0005975">
    <property type="term" value="P:carbohydrate metabolic process"/>
    <property type="evidence" value="ECO:0007669"/>
    <property type="project" value="UniProtKB-ARBA"/>
</dbReference>
<gene>
    <name evidence="3" type="ORF">SAMN05414137_10358</name>
</gene>
<dbReference type="Gene3D" id="2.160.20.10">
    <property type="entry name" value="Single-stranded right-handed beta-helix, Pectin lyase-like"/>
    <property type="match status" value="1"/>
</dbReference>
<dbReference type="SUPFAM" id="SSF69318">
    <property type="entry name" value="Integrin alpha N-terminal domain"/>
    <property type="match status" value="1"/>
</dbReference>
<dbReference type="EMBL" id="FOAZ01000003">
    <property type="protein sequence ID" value="SEK67152.1"/>
    <property type="molecule type" value="Genomic_DNA"/>
</dbReference>
<dbReference type="InterPro" id="IPR013783">
    <property type="entry name" value="Ig-like_fold"/>
</dbReference>
<dbReference type="Gene3D" id="2.60.40.10">
    <property type="entry name" value="Immunoglobulins"/>
    <property type="match status" value="2"/>
</dbReference>
<dbReference type="eggNOG" id="COG2247">
    <property type="taxonomic scope" value="Bacteria"/>
</dbReference>
<feature type="signal peptide" evidence="1">
    <location>
        <begin position="1"/>
        <end position="27"/>
    </location>
</feature>